<keyword evidence="10" id="KW-1185">Reference proteome</keyword>
<keyword evidence="3" id="KW-1003">Cell membrane</keyword>
<evidence type="ECO:0000256" key="1">
    <source>
        <dbReference type="ARBA" id="ARBA00004651"/>
    </source>
</evidence>
<proteinExistence type="inferred from homology"/>
<protein>
    <submittedName>
        <fullName evidence="9">Peptide/nickel transport system permease protein</fullName>
    </submittedName>
</protein>
<dbReference type="PANTHER" id="PTHR43163:SF6">
    <property type="entry name" value="DIPEPTIDE TRANSPORT SYSTEM PERMEASE PROTEIN DPPB-RELATED"/>
    <property type="match status" value="1"/>
</dbReference>
<keyword evidence="4 7" id="KW-0812">Transmembrane</keyword>
<feature type="transmembrane region" description="Helical" evidence="7">
    <location>
        <begin position="71"/>
        <end position="102"/>
    </location>
</feature>
<evidence type="ECO:0000313" key="10">
    <source>
        <dbReference type="Proteomes" id="UP001244563"/>
    </source>
</evidence>
<evidence type="ECO:0000259" key="8">
    <source>
        <dbReference type="PROSITE" id="PS50928"/>
    </source>
</evidence>
<gene>
    <name evidence="9" type="ORF">J2T10_004044</name>
</gene>
<dbReference type="SUPFAM" id="SSF161098">
    <property type="entry name" value="MetI-like"/>
    <property type="match status" value="1"/>
</dbReference>
<feature type="transmembrane region" description="Helical" evidence="7">
    <location>
        <begin position="114"/>
        <end position="134"/>
    </location>
</feature>
<comment type="similarity">
    <text evidence="7">Belongs to the binding-protein-dependent transport system permease family.</text>
</comment>
<evidence type="ECO:0000256" key="2">
    <source>
        <dbReference type="ARBA" id="ARBA00022448"/>
    </source>
</evidence>
<comment type="caution">
    <text evidence="9">The sequence shown here is derived from an EMBL/GenBank/DDBJ whole genome shotgun (WGS) entry which is preliminary data.</text>
</comment>
<dbReference type="PROSITE" id="PS50928">
    <property type="entry name" value="ABC_TM1"/>
    <property type="match status" value="1"/>
</dbReference>
<evidence type="ECO:0000256" key="6">
    <source>
        <dbReference type="ARBA" id="ARBA00023136"/>
    </source>
</evidence>
<dbReference type="Gene3D" id="1.10.3720.10">
    <property type="entry name" value="MetI-like"/>
    <property type="match status" value="1"/>
</dbReference>
<evidence type="ECO:0000256" key="7">
    <source>
        <dbReference type="RuleBase" id="RU363032"/>
    </source>
</evidence>
<dbReference type="EMBL" id="JAUSSW010000016">
    <property type="protein sequence ID" value="MDQ0104370.1"/>
    <property type="molecule type" value="Genomic_DNA"/>
</dbReference>
<feature type="transmembrane region" description="Helical" evidence="7">
    <location>
        <begin position="37"/>
        <end position="59"/>
    </location>
</feature>
<keyword evidence="2 7" id="KW-0813">Transport</keyword>
<dbReference type="CDD" id="cd06261">
    <property type="entry name" value="TM_PBP2"/>
    <property type="match status" value="1"/>
</dbReference>
<keyword evidence="6 7" id="KW-0472">Membrane</keyword>
<evidence type="ECO:0000256" key="5">
    <source>
        <dbReference type="ARBA" id="ARBA00022989"/>
    </source>
</evidence>
<organism evidence="9 10">
    <name type="scientific">Paenarthrobacter nicotinovorans</name>
    <name type="common">Arthrobacter nicotinovorans</name>
    <dbReference type="NCBI Taxonomy" id="29320"/>
    <lineage>
        <taxon>Bacteria</taxon>
        <taxon>Bacillati</taxon>
        <taxon>Actinomycetota</taxon>
        <taxon>Actinomycetes</taxon>
        <taxon>Micrococcales</taxon>
        <taxon>Micrococcaceae</taxon>
        <taxon>Paenarthrobacter</taxon>
    </lineage>
</organism>
<keyword evidence="5 7" id="KW-1133">Transmembrane helix</keyword>
<feature type="transmembrane region" description="Helical" evidence="7">
    <location>
        <begin position="218"/>
        <end position="241"/>
    </location>
</feature>
<evidence type="ECO:0000256" key="3">
    <source>
        <dbReference type="ARBA" id="ARBA00022475"/>
    </source>
</evidence>
<reference evidence="9 10" key="1">
    <citation type="submission" date="2023-07" db="EMBL/GenBank/DDBJ databases">
        <title>Sorghum-associated microbial communities from plants grown in Nebraska, USA.</title>
        <authorList>
            <person name="Schachtman D."/>
        </authorList>
    </citation>
    <scope>NUCLEOTIDE SEQUENCE [LARGE SCALE GENOMIC DNA]</scope>
    <source>
        <strain evidence="9 10">CC523</strain>
    </source>
</reference>
<dbReference type="InterPro" id="IPR035906">
    <property type="entry name" value="MetI-like_sf"/>
</dbReference>
<accession>A0ABT9TSJ5</accession>
<evidence type="ECO:0000256" key="4">
    <source>
        <dbReference type="ARBA" id="ARBA00022692"/>
    </source>
</evidence>
<dbReference type="PANTHER" id="PTHR43163">
    <property type="entry name" value="DIPEPTIDE TRANSPORT SYSTEM PERMEASE PROTEIN DPPB-RELATED"/>
    <property type="match status" value="1"/>
</dbReference>
<evidence type="ECO:0000313" key="9">
    <source>
        <dbReference type="EMBL" id="MDQ0104370.1"/>
    </source>
</evidence>
<name>A0ABT9TSJ5_PAENI</name>
<feature type="transmembrane region" description="Helical" evidence="7">
    <location>
        <begin position="172"/>
        <end position="198"/>
    </location>
</feature>
<comment type="subcellular location">
    <subcellularLocation>
        <location evidence="1 7">Cell membrane</location>
        <topology evidence="1 7">Multi-pass membrane protein</topology>
    </subcellularLocation>
</comment>
<dbReference type="Pfam" id="PF00528">
    <property type="entry name" value="BPD_transp_1"/>
    <property type="match status" value="1"/>
</dbReference>
<dbReference type="Proteomes" id="UP001244563">
    <property type="component" value="Unassembled WGS sequence"/>
</dbReference>
<sequence>MGTQFIHWLQGSVTGDLGRSYQSGLPVADLVLPRLEITLQLAAMAFVVVSILGISLGVLSALNRGKPLDGFLSTITLGAAALSPYISAIILLSVFAVALGWFPLLGSGEAGWDRFYHLILPALALSVPSIALVARTTRASLTRVLATEFIEVLTSRGLPQTRVVLGHALRNALLPVLTIAGLTLAFLTVGTVFVEYTFGIAGLGSLLVDAVQARDYAVVQSVALIFVVVFVVGSTVVDVLYKVVDPRIRTHERSAQ</sequence>
<dbReference type="InterPro" id="IPR000515">
    <property type="entry name" value="MetI-like"/>
</dbReference>
<feature type="domain" description="ABC transmembrane type-1" evidence="8">
    <location>
        <begin position="35"/>
        <end position="237"/>
    </location>
</feature>